<dbReference type="RefSeq" id="WP_308993972.1">
    <property type="nucleotide sequence ID" value="NZ_CP155618.1"/>
</dbReference>
<dbReference type="KEGG" id="mlil:QLS71_015240"/>
<reference evidence="2" key="1">
    <citation type="submission" date="2024-04" db="EMBL/GenBank/DDBJ databases">
        <title>Mariniflexile litorale, isolated from the shallow sediments of the Sea of Japan.</title>
        <authorList>
            <person name="Romanenko L."/>
            <person name="Isaeva M."/>
        </authorList>
    </citation>
    <scope>NUCLEOTIDE SEQUENCE [LARGE SCALE GENOMIC DNA]</scope>
    <source>
        <strain evidence="2">KMM 9835</strain>
    </source>
</reference>
<dbReference type="Proteomes" id="UP001224325">
    <property type="component" value="Chromosome"/>
</dbReference>
<keyword evidence="1" id="KW-1133">Transmembrane helix</keyword>
<protein>
    <submittedName>
        <fullName evidence="2">Uncharacterized protein</fullName>
    </submittedName>
</protein>
<dbReference type="AlphaFoldDB" id="A0AAU7EDZ6"/>
<evidence type="ECO:0000256" key="1">
    <source>
        <dbReference type="SAM" id="Phobius"/>
    </source>
</evidence>
<gene>
    <name evidence="2" type="ORF">QLS71_015240</name>
</gene>
<proteinExistence type="predicted"/>
<keyword evidence="3" id="KW-1185">Reference proteome</keyword>
<evidence type="ECO:0000313" key="3">
    <source>
        <dbReference type="Proteomes" id="UP001224325"/>
    </source>
</evidence>
<evidence type="ECO:0000313" key="2">
    <source>
        <dbReference type="EMBL" id="XBL13667.1"/>
    </source>
</evidence>
<name>A0AAU7EDZ6_9FLAO</name>
<organism evidence="2 3">
    <name type="scientific">Mariniflexile litorale</name>
    <dbReference type="NCBI Taxonomy" id="3045158"/>
    <lineage>
        <taxon>Bacteria</taxon>
        <taxon>Pseudomonadati</taxon>
        <taxon>Bacteroidota</taxon>
        <taxon>Flavobacteriia</taxon>
        <taxon>Flavobacteriales</taxon>
        <taxon>Flavobacteriaceae</taxon>
        <taxon>Mariniflexile</taxon>
    </lineage>
</organism>
<sequence>MTKPNMTQTLLFILVITIGLYYAYKHGNKAEKDIQNLTQESDDEESSTMLLWEDDYLMAEIMSSNNLDFAKKQIGEIEDKSELKQIETKELEISKTELSDLLKSAELNEYEKIGYAGIGEPQILENPKTRAFGDLSSAIFFDGETDKVEHIWLSSHNWTEVNKTNILNGLNAIGNKYDMILVDIYPIQNKIVDLKDKAEIQNYLDVYVKRFNEK</sequence>
<accession>A0AAU7EDZ6</accession>
<keyword evidence="1" id="KW-0812">Transmembrane</keyword>
<feature type="transmembrane region" description="Helical" evidence="1">
    <location>
        <begin position="6"/>
        <end position="24"/>
    </location>
</feature>
<keyword evidence="1" id="KW-0472">Membrane</keyword>
<dbReference type="EMBL" id="CP155618">
    <property type="protein sequence ID" value="XBL13667.1"/>
    <property type="molecule type" value="Genomic_DNA"/>
</dbReference>